<organism evidence="3 4">
    <name type="scientific">Aplysia californica</name>
    <name type="common">California sea hare</name>
    <dbReference type="NCBI Taxonomy" id="6500"/>
    <lineage>
        <taxon>Eukaryota</taxon>
        <taxon>Metazoa</taxon>
        <taxon>Spiralia</taxon>
        <taxon>Lophotrochozoa</taxon>
        <taxon>Mollusca</taxon>
        <taxon>Gastropoda</taxon>
        <taxon>Heterobranchia</taxon>
        <taxon>Euthyneura</taxon>
        <taxon>Tectipleura</taxon>
        <taxon>Aplysiida</taxon>
        <taxon>Aplysioidea</taxon>
        <taxon>Aplysiidae</taxon>
        <taxon>Aplysia</taxon>
    </lineage>
</organism>
<dbReference type="RefSeq" id="XP_012936642.1">
    <property type="nucleotide sequence ID" value="XM_013081188.2"/>
</dbReference>
<keyword evidence="3" id="KW-1185">Reference proteome</keyword>
<sequence length="348" mass="38292">MITSRALLLLVALSLVSASTSAYTYTTTRRSTSPGYDAHTFVPTDDVRVVASPSAMHDGFTKHLFINCTFFHGPRSDFSSVMSLIVSKTATSNDYVYSEIATITAFSSNQVDVKKDLGATVTGHLQANSQSFIAMQWLYPRNDVEGRYKCEAYGMDKNGHPRVSSAMAIIKEQAVNFDMVLHKMEGMDTEIDALNAYRDSMTSRLDDSLQAITDGRVFYQGGQYVLSKPFVSNVAMAGSLCRLFGGYLLQLNNPAEYTVVSQLIRDYSNGDMVAVGATDEAVEGTWNFLQSGTAMSTSFLEWASQQPDGGRTENCLYLSTNRTSGLAQAYDDLCSVWSVDRFVCEIRP</sequence>
<dbReference type="CDD" id="cd00037">
    <property type="entry name" value="CLECT"/>
    <property type="match status" value="1"/>
</dbReference>
<dbReference type="Proteomes" id="UP000694888">
    <property type="component" value="Unplaced"/>
</dbReference>
<evidence type="ECO:0000313" key="4">
    <source>
        <dbReference type="RefSeq" id="XP_012936642.1"/>
    </source>
</evidence>
<dbReference type="InterPro" id="IPR016187">
    <property type="entry name" value="CTDL_fold"/>
</dbReference>
<feature type="chain" id="PRO_5046568086" evidence="1">
    <location>
        <begin position="19"/>
        <end position="348"/>
    </location>
</feature>
<dbReference type="SMART" id="SM00034">
    <property type="entry name" value="CLECT"/>
    <property type="match status" value="1"/>
</dbReference>
<reference evidence="4" key="1">
    <citation type="submission" date="2025-08" db="UniProtKB">
        <authorList>
            <consortium name="RefSeq"/>
        </authorList>
    </citation>
    <scope>IDENTIFICATION</scope>
</reference>
<dbReference type="Pfam" id="PF00059">
    <property type="entry name" value="Lectin_C"/>
    <property type="match status" value="1"/>
</dbReference>
<dbReference type="GeneID" id="101846728"/>
<dbReference type="Gene3D" id="3.10.100.10">
    <property type="entry name" value="Mannose-Binding Protein A, subunit A"/>
    <property type="match status" value="1"/>
</dbReference>
<evidence type="ECO:0000259" key="2">
    <source>
        <dbReference type="PROSITE" id="PS50041"/>
    </source>
</evidence>
<dbReference type="PROSITE" id="PS50041">
    <property type="entry name" value="C_TYPE_LECTIN_2"/>
    <property type="match status" value="1"/>
</dbReference>
<keyword evidence="1" id="KW-0732">Signal</keyword>
<protein>
    <submittedName>
        <fullName evidence="4">Uncharacterized protein LOC101846728</fullName>
    </submittedName>
</protein>
<feature type="signal peptide" evidence="1">
    <location>
        <begin position="1"/>
        <end position="18"/>
    </location>
</feature>
<dbReference type="SUPFAM" id="SSF56436">
    <property type="entry name" value="C-type lectin-like"/>
    <property type="match status" value="1"/>
</dbReference>
<name>A0ABM0ZXQ2_APLCA</name>
<evidence type="ECO:0000256" key="1">
    <source>
        <dbReference type="SAM" id="SignalP"/>
    </source>
</evidence>
<gene>
    <name evidence="4" type="primary">LOC101846728</name>
</gene>
<evidence type="ECO:0000313" key="3">
    <source>
        <dbReference type="Proteomes" id="UP000694888"/>
    </source>
</evidence>
<feature type="domain" description="C-type lectin" evidence="2">
    <location>
        <begin position="219"/>
        <end position="335"/>
    </location>
</feature>
<accession>A0ABM0ZXQ2</accession>
<dbReference type="InterPro" id="IPR001304">
    <property type="entry name" value="C-type_lectin-like"/>
</dbReference>
<proteinExistence type="predicted"/>
<dbReference type="InterPro" id="IPR016186">
    <property type="entry name" value="C-type_lectin-like/link_sf"/>
</dbReference>